<dbReference type="PROSITE" id="PS01186">
    <property type="entry name" value="EGF_2"/>
    <property type="match status" value="1"/>
</dbReference>
<reference evidence="6 7" key="1">
    <citation type="journal article" date="2021" name="Elife">
        <title>Chloroplast acquisition without the gene transfer in kleptoplastic sea slugs, Plakobranchus ocellatus.</title>
        <authorList>
            <person name="Maeda T."/>
            <person name="Takahashi S."/>
            <person name="Yoshida T."/>
            <person name="Shimamura S."/>
            <person name="Takaki Y."/>
            <person name="Nagai Y."/>
            <person name="Toyoda A."/>
            <person name="Suzuki Y."/>
            <person name="Arimoto A."/>
            <person name="Ishii H."/>
            <person name="Satoh N."/>
            <person name="Nishiyama T."/>
            <person name="Hasebe M."/>
            <person name="Maruyama T."/>
            <person name="Minagawa J."/>
            <person name="Obokata J."/>
            <person name="Shigenobu S."/>
        </authorList>
    </citation>
    <scope>NUCLEOTIDE SEQUENCE [LARGE SCALE GENOMIC DNA]</scope>
</reference>
<comment type="caution">
    <text evidence="1">Lacks conserved residue(s) required for the propagation of feature annotation.</text>
</comment>
<proteinExistence type="predicted"/>
<dbReference type="EMBL" id="BMAT01007493">
    <property type="protein sequence ID" value="GFR65560.1"/>
    <property type="molecule type" value="Genomic_DNA"/>
</dbReference>
<evidence type="ECO:0000256" key="4">
    <source>
        <dbReference type="SAM" id="SignalP"/>
    </source>
</evidence>
<feature type="signal peptide" evidence="4">
    <location>
        <begin position="1"/>
        <end position="23"/>
    </location>
</feature>
<keyword evidence="1" id="KW-0245">EGF-like domain</keyword>
<dbReference type="AlphaFoldDB" id="A0AAV4EYD6"/>
<dbReference type="PANTHER" id="PTHR12332">
    <property type="entry name" value="KEREN-RELATED"/>
    <property type="match status" value="1"/>
</dbReference>
<feature type="transmembrane region" description="Helical" evidence="3">
    <location>
        <begin position="118"/>
        <end position="143"/>
    </location>
</feature>
<evidence type="ECO:0000256" key="2">
    <source>
        <dbReference type="SAM" id="MobiDB-lite"/>
    </source>
</evidence>
<dbReference type="Proteomes" id="UP000762676">
    <property type="component" value="Unassembled WGS sequence"/>
</dbReference>
<feature type="chain" id="PRO_5043696961" evidence="4">
    <location>
        <begin position="24"/>
        <end position="190"/>
    </location>
</feature>
<keyword evidence="1" id="KW-1015">Disulfide bond</keyword>
<feature type="compositionally biased region" description="Low complexity" evidence="2">
    <location>
        <begin position="29"/>
        <end position="50"/>
    </location>
</feature>
<dbReference type="SMART" id="SM00181">
    <property type="entry name" value="EGF"/>
    <property type="match status" value="1"/>
</dbReference>
<dbReference type="GO" id="GO:0005154">
    <property type="term" value="F:epidermal growth factor receptor binding"/>
    <property type="evidence" value="ECO:0007669"/>
    <property type="project" value="InterPro"/>
</dbReference>
<evidence type="ECO:0000313" key="6">
    <source>
        <dbReference type="EMBL" id="GFR65560.1"/>
    </source>
</evidence>
<keyword evidence="7" id="KW-1185">Reference proteome</keyword>
<evidence type="ECO:0000256" key="3">
    <source>
        <dbReference type="SAM" id="Phobius"/>
    </source>
</evidence>
<feature type="domain" description="EGF-like" evidence="5">
    <location>
        <begin position="59"/>
        <end position="104"/>
    </location>
</feature>
<keyword evidence="3" id="KW-1133">Transmembrane helix</keyword>
<dbReference type="PROSITE" id="PS00022">
    <property type="entry name" value="EGF_1"/>
    <property type="match status" value="1"/>
</dbReference>
<keyword evidence="4" id="KW-0732">Signal</keyword>
<name>A0AAV4EYD6_9GAST</name>
<evidence type="ECO:0000259" key="5">
    <source>
        <dbReference type="PROSITE" id="PS50026"/>
    </source>
</evidence>
<gene>
    <name evidence="6" type="ORF">ElyMa_003661900</name>
</gene>
<comment type="caution">
    <text evidence="6">The sequence shown here is derived from an EMBL/GenBank/DDBJ whole genome shotgun (WGS) entry which is preliminary data.</text>
</comment>
<dbReference type="Gene3D" id="2.10.25.10">
    <property type="entry name" value="Laminin"/>
    <property type="match status" value="1"/>
</dbReference>
<dbReference type="Pfam" id="PF00008">
    <property type="entry name" value="EGF"/>
    <property type="match status" value="1"/>
</dbReference>
<keyword evidence="3" id="KW-0472">Membrane</keyword>
<sequence>MHPASSRLILSTILAYVIHCIDGCGRTPARTKPATTTPSPGGGRPTTTSSVRPSGRSAPQLECTPAEEKKAACLNRGQCFALDLVGSRSAHCHCEKGWTGARCHRVDEDYFVLQAEHVIAGSVAAGVALVVIVATIVVVCLVLKKRKERKDRGQGGLVLSTNGCPAGRALMSEKDKENNEFEELQKCTDV</sequence>
<organism evidence="6 7">
    <name type="scientific">Elysia marginata</name>
    <dbReference type="NCBI Taxonomy" id="1093978"/>
    <lineage>
        <taxon>Eukaryota</taxon>
        <taxon>Metazoa</taxon>
        <taxon>Spiralia</taxon>
        <taxon>Lophotrochozoa</taxon>
        <taxon>Mollusca</taxon>
        <taxon>Gastropoda</taxon>
        <taxon>Heterobranchia</taxon>
        <taxon>Euthyneura</taxon>
        <taxon>Panpulmonata</taxon>
        <taxon>Sacoglossa</taxon>
        <taxon>Placobranchoidea</taxon>
        <taxon>Plakobranchidae</taxon>
        <taxon>Elysia</taxon>
    </lineage>
</organism>
<dbReference type="InterPro" id="IPR000742">
    <property type="entry name" value="EGF"/>
</dbReference>
<dbReference type="SUPFAM" id="SSF57196">
    <property type="entry name" value="EGF/Laminin"/>
    <property type="match status" value="1"/>
</dbReference>
<feature type="region of interest" description="Disordered" evidence="2">
    <location>
        <begin position="29"/>
        <end position="60"/>
    </location>
</feature>
<protein>
    <submittedName>
        <fullName evidence="6">Pro-neuregulin-3, membrane-bound isoform-like isoform X2</fullName>
    </submittedName>
</protein>
<dbReference type="GO" id="GO:0007173">
    <property type="term" value="P:epidermal growth factor receptor signaling pathway"/>
    <property type="evidence" value="ECO:0007669"/>
    <property type="project" value="InterPro"/>
</dbReference>
<feature type="disulfide bond" evidence="1">
    <location>
        <begin position="94"/>
        <end position="103"/>
    </location>
</feature>
<accession>A0AAV4EYD6</accession>
<dbReference type="InterPro" id="IPR043403">
    <property type="entry name" value="Gurken/Spitz"/>
</dbReference>
<dbReference type="PROSITE" id="PS50026">
    <property type="entry name" value="EGF_3"/>
    <property type="match status" value="1"/>
</dbReference>
<evidence type="ECO:0000256" key="1">
    <source>
        <dbReference type="PROSITE-ProRule" id="PRU00076"/>
    </source>
</evidence>
<dbReference type="PANTHER" id="PTHR12332:SF1">
    <property type="entry name" value="KEREN-RELATED"/>
    <property type="match status" value="1"/>
</dbReference>
<keyword evidence="3" id="KW-0812">Transmembrane</keyword>
<dbReference type="GO" id="GO:0048018">
    <property type="term" value="F:receptor ligand activity"/>
    <property type="evidence" value="ECO:0007669"/>
    <property type="project" value="InterPro"/>
</dbReference>
<evidence type="ECO:0000313" key="7">
    <source>
        <dbReference type="Proteomes" id="UP000762676"/>
    </source>
</evidence>